<dbReference type="PANTHER" id="PTHR33734">
    <property type="entry name" value="LYSM DOMAIN-CONTAINING GPI-ANCHORED PROTEIN 2"/>
    <property type="match status" value="1"/>
</dbReference>
<protein>
    <recommendedName>
        <fullName evidence="3">LysM domain-containing protein</fullName>
    </recommendedName>
</protein>
<keyword evidence="1" id="KW-0472">Membrane</keyword>
<evidence type="ECO:0000259" key="3">
    <source>
        <dbReference type="PROSITE" id="PS51782"/>
    </source>
</evidence>
<dbReference type="CDD" id="cd00118">
    <property type="entry name" value="LysM"/>
    <property type="match status" value="1"/>
</dbReference>
<keyword evidence="1" id="KW-1133">Transmembrane helix</keyword>
<gene>
    <name evidence="4" type="ORF">MANES_05G137700v8</name>
</gene>
<dbReference type="PROSITE" id="PS51782">
    <property type="entry name" value="LYSM"/>
    <property type="match status" value="2"/>
</dbReference>
<dbReference type="Proteomes" id="UP000091857">
    <property type="component" value="Chromosome 5"/>
</dbReference>
<keyword evidence="1" id="KW-0812">Transmembrane</keyword>
<dbReference type="SMART" id="SM00257">
    <property type="entry name" value="LysM"/>
    <property type="match status" value="2"/>
</dbReference>
<feature type="domain" description="LysM" evidence="3">
    <location>
        <begin position="142"/>
        <end position="188"/>
    </location>
</feature>
<keyword evidence="5" id="KW-1185">Reference proteome</keyword>
<dbReference type="SUPFAM" id="SSF54106">
    <property type="entry name" value="LysM domain"/>
    <property type="match status" value="1"/>
</dbReference>
<reference evidence="5" key="1">
    <citation type="journal article" date="2016" name="Nat. Biotechnol.">
        <title>Sequencing wild and cultivated cassava and related species reveals extensive interspecific hybridization and genetic diversity.</title>
        <authorList>
            <person name="Bredeson J.V."/>
            <person name="Lyons J.B."/>
            <person name="Prochnik S.E."/>
            <person name="Wu G.A."/>
            <person name="Ha C.M."/>
            <person name="Edsinger-Gonzales E."/>
            <person name="Grimwood J."/>
            <person name="Schmutz J."/>
            <person name="Rabbi I.Y."/>
            <person name="Egesi C."/>
            <person name="Nauluvula P."/>
            <person name="Lebot V."/>
            <person name="Ndunguru J."/>
            <person name="Mkamilo G."/>
            <person name="Bart R.S."/>
            <person name="Setter T.L."/>
            <person name="Gleadow R.M."/>
            <person name="Kulakow P."/>
            <person name="Ferguson M.E."/>
            <person name="Rounsley S."/>
            <person name="Rokhsar D.S."/>
        </authorList>
    </citation>
    <scope>NUCLEOTIDE SEQUENCE [LARGE SCALE GENOMIC DNA]</scope>
    <source>
        <strain evidence="5">cv. AM560-2</strain>
    </source>
</reference>
<dbReference type="Gene3D" id="3.10.350.10">
    <property type="entry name" value="LysM domain"/>
    <property type="match status" value="2"/>
</dbReference>
<evidence type="ECO:0000313" key="4">
    <source>
        <dbReference type="EMBL" id="OAY50460.1"/>
    </source>
</evidence>
<dbReference type="AlphaFoldDB" id="A0A2C9VW16"/>
<evidence type="ECO:0000256" key="2">
    <source>
        <dbReference type="SAM" id="SignalP"/>
    </source>
</evidence>
<comment type="caution">
    <text evidence="4">The sequence shown here is derived from an EMBL/GenBank/DDBJ whole genome shotgun (WGS) entry which is preliminary data.</text>
</comment>
<accession>A0A2C9VW16</accession>
<name>A0A2C9VW16_MANES</name>
<evidence type="ECO:0000256" key="1">
    <source>
        <dbReference type="SAM" id="Phobius"/>
    </source>
</evidence>
<dbReference type="PANTHER" id="PTHR33734:SF28">
    <property type="entry name" value="LYSM DOMAIN-CONTAINING GPI-ANCHORED PROTEIN 1-LIKE"/>
    <property type="match status" value="1"/>
</dbReference>
<proteinExistence type="predicted"/>
<feature type="chain" id="PRO_5012564724" description="LysM domain-containing protein" evidence="2">
    <location>
        <begin position="22"/>
        <end position="441"/>
    </location>
</feature>
<sequence>MAKSTTRQLHTLLLLLQVLFSLQDLEFTTKRQKMKNQAQFLLTTPLIIIIIVFPITTHAKSMIEACSSSDSCPSLLSYTLPFDSQLSEIAFRFQVKISDILAANSINLTTPFPDNLIFHAKSLLKIPISCPCVDGIRRSMSTTYHVRPADTVDSISEGFGGLVSGDQISSSNGISVKDPLMNGQALVIPLPCTCFNNSDNGVPAVFMSYVVQRGESLDGLAMEFGSTVAHLEAVNGLDQPVVQPGDVLAIPISACSSANLNWYNESLIVPNGSYALTANNCIKCICSASTFSGRLHCMASETGVSCSHLQCKGSDLLIGDTCVNHTANGCNLRACVYRGHYGRKIFRSLVNFSNVQCPGNTQSYNNGRIPLGSPSFNPVGPSIGLPPFSSPTSAPCAAVRSNASNSSNNHNFTVSTSGYFTITPTNCFISFLVQLIFCLFF</sequence>
<feature type="signal peptide" evidence="2">
    <location>
        <begin position="1"/>
        <end position="21"/>
    </location>
</feature>
<evidence type="ECO:0000313" key="5">
    <source>
        <dbReference type="Proteomes" id="UP000091857"/>
    </source>
</evidence>
<dbReference type="InterPro" id="IPR036779">
    <property type="entry name" value="LysM_dom_sf"/>
</dbReference>
<feature type="domain" description="LysM" evidence="3">
    <location>
        <begin position="207"/>
        <end position="250"/>
    </location>
</feature>
<dbReference type="EMBL" id="CM004391">
    <property type="protein sequence ID" value="OAY50460.1"/>
    <property type="molecule type" value="Genomic_DNA"/>
</dbReference>
<feature type="transmembrane region" description="Helical" evidence="1">
    <location>
        <begin position="37"/>
        <end position="55"/>
    </location>
</feature>
<dbReference type="Pfam" id="PF01476">
    <property type="entry name" value="LysM"/>
    <property type="match status" value="3"/>
</dbReference>
<dbReference type="InterPro" id="IPR018392">
    <property type="entry name" value="LysM"/>
</dbReference>
<dbReference type="Gramene" id="Manes.05G137700.3.v8.1">
    <property type="protein sequence ID" value="Manes.05G137700.3.v8.1.CDS"/>
    <property type="gene ID" value="Manes.05G137700.v8.1"/>
</dbReference>
<keyword evidence="2" id="KW-0732">Signal</keyword>
<organism evidence="4 5">
    <name type="scientific">Manihot esculenta</name>
    <name type="common">Cassava</name>
    <name type="synonym">Jatropha manihot</name>
    <dbReference type="NCBI Taxonomy" id="3983"/>
    <lineage>
        <taxon>Eukaryota</taxon>
        <taxon>Viridiplantae</taxon>
        <taxon>Streptophyta</taxon>
        <taxon>Embryophyta</taxon>
        <taxon>Tracheophyta</taxon>
        <taxon>Spermatophyta</taxon>
        <taxon>Magnoliopsida</taxon>
        <taxon>eudicotyledons</taxon>
        <taxon>Gunneridae</taxon>
        <taxon>Pentapetalae</taxon>
        <taxon>rosids</taxon>
        <taxon>fabids</taxon>
        <taxon>Malpighiales</taxon>
        <taxon>Euphorbiaceae</taxon>
        <taxon>Crotonoideae</taxon>
        <taxon>Manihoteae</taxon>
        <taxon>Manihot</taxon>
    </lineage>
</organism>